<keyword evidence="3" id="KW-1185">Reference proteome</keyword>
<feature type="region of interest" description="Disordered" evidence="1">
    <location>
        <begin position="52"/>
        <end position="82"/>
    </location>
</feature>
<accession>A0A843U950</accession>
<evidence type="ECO:0000313" key="2">
    <source>
        <dbReference type="EMBL" id="MQL82012.1"/>
    </source>
</evidence>
<comment type="caution">
    <text evidence="2">The sequence shown here is derived from an EMBL/GenBank/DDBJ whole genome shotgun (WGS) entry which is preliminary data.</text>
</comment>
<evidence type="ECO:0000313" key="3">
    <source>
        <dbReference type="Proteomes" id="UP000652761"/>
    </source>
</evidence>
<evidence type="ECO:0000256" key="1">
    <source>
        <dbReference type="SAM" id="MobiDB-lite"/>
    </source>
</evidence>
<feature type="compositionally biased region" description="Basic and acidic residues" evidence="1">
    <location>
        <begin position="58"/>
        <end position="79"/>
    </location>
</feature>
<dbReference type="Proteomes" id="UP000652761">
    <property type="component" value="Unassembled WGS sequence"/>
</dbReference>
<sequence>MPTRQPRPQKHPRCARSCCALLTRRDTIATGRASATRNQVTTRQCIVTTTLSRRATGSRHDPYRDGHPRRDKVASKRGDASSNVATHLAVMTSAGRQTIGMLHSRVAHTLQTLPPWGGEHGESI</sequence>
<reference evidence="2" key="1">
    <citation type="submission" date="2017-07" db="EMBL/GenBank/DDBJ databases">
        <title>Taro Niue Genome Assembly and Annotation.</title>
        <authorList>
            <person name="Atibalentja N."/>
            <person name="Keating K."/>
            <person name="Fields C.J."/>
        </authorList>
    </citation>
    <scope>NUCLEOTIDE SEQUENCE</scope>
    <source>
        <strain evidence="2">Niue_2</strain>
        <tissue evidence="2">Leaf</tissue>
    </source>
</reference>
<gene>
    <name evidence="2" type="ORF">Taro_014484</name>
</gene>
<name>A0A843U950_COLES</name>
<organism evidence="2 3">
    <name type="scientific">Colocasia esculenta</name>
    <name type="common">Wild taro</name>
    <name type="synonym">Arum esculentum</name>
    <dbReference type="NCBI Taxonomy" id="4460"/>
    <lineage>
        <taxon>Eukaryota</taxon>
        <taxon>Viridiplantae</taxon>
        <taxon>Streptophyta</taxon>
        <taxon>Embryophyta</taxon>
        <taxon>Tracheophyta</taxon>
        <taxon>Spermatophyta</taxon>
        <taxon>Magnoliopsida</taxon>
        <taxon>Liliopsida</taxon>
        <taxon>Araceae</taxon>
        <taxon>Aroideae</taxon>
        <taxon>Colocasieae</taxon>
        <taxon>Colocasia</taxon>
    </lineage>
</organism>
<dbReference type="AlphaFoldDB" id="A0A843U950"/>
<proteinExistence type="predicted"/>
<protein>
    <submittedName>
        <fullName evidence="2">Uncharacterized protein</fullName>
    </submittedName>
</protein>
<dbReference type="EMBL" id="NMUH01000603">
    <property type="protein sequence ID" value="MQL82012.1"/>
    <property type="molecule type" value="Genomic_DNA"/>
</dbReference>